<dbReference type="InterPro" id="IPR016032">
    <property type="entry name" value="Sig_transdc_resp-reg_C-effctor"/>
</dbReference>
<dbReference type="EMBL" id="BONN01000005">
    <property type="protein sequence ID" value="GIG32944.1"/>
    <property type="molecule type" value="Genomic_DNA"/>
</dbReference>
<dbReference type="EMBL" id="JACCBK010000001">
    <property type="protein sequence ID" value="NYD87849.1"/>
    <property type="molecule type" value="Genomic_DNA"/>
</dbReference>
<protein>
    <submittedName>
        <fullName evidence="6">DNA-binding NarL/FixJ family response regulator</fullName>
    </submittedName>
</protein>
<evidence type="ECO:0000313" key="5">
    <source>
        <dbReference type="EMBL" id="GIG32944.1"/>
    </source>
</evidence>
<dbReference type="PROSITE" id="PS50043">
    <property type="entry name" value="HTH_LUXR_2"/>
    <property type="match status" value="1"/>
</dbReference>
<evidence type="ECO:0000313" key="6">
    <source>
        <dbReference type="EMBL" id="NYD87849.1"/>
    </source>
</evidence>
<evidence type="ECO:0000256" key="1">
    <source>
        <dbReference type="ARBA" id="ARBA00023015"/>
    </source>
</evidence>
<evidence type="ECO:0000313" key="7">
    <source>
        <dbReference type="Proteomes" id="UP000577956"/>
    </source>
</evidence>
<dbReference type="PROSITE" id="PS00622">
    <property type="entry name" value="HTH_LUXR_1"/>
    <property type="match status" value="1"/>
</dbReference>
<keyword evidence="1" id="KW-0805">Transcription regulation</keyword>
<dbReference type="SMART" id="SM00421">
    <property type="entry name" value="HTH_LUXR"/>
    <property type="match status" value="1"/>
</dbReference>
<dbReference type="SUPFAM" id="SSF46894">
    <property type="entry name" value="C-terminal effector domain of the bipartite response regulators"/>
    <property type="match status" value="1"/>
</dbReference>
<dbReference type="Proteomes" id="UP000577956">
    <property type="component" value="Unassembled WGS sequence"/>
</dbReference>
<reference evidence="5 8" key="2">
    <citation type="submission" date="2021-01" db="EMBL/GenBank/DDBJ databases">
        <title>Whole genome shotgun sequence of Cellulomonas oligotrophica NBRC 109435.</title>
        <authorList>
            <person name="Komaki H."/>
            <person name="Tamura T."/>
        </authorList>
    </citation>
    <scope>NUCLEOTIDE SEQUENCE [LARGE SCALE GENOMIC DNA]</scope>
    <source>
        <strain evidence="5 8">NBRC 109435</strain>
    </source>
</reference>
<name>A0A7Y9FIC7_9CELL</name>
<keyword evidence="8" id="KW-1185">Reference proteome</keyword>
<dbReference type="PANTHER" id="PTHR44688:SF16">
    <property type="entry name" value="DNA-BINDING TRANSCRIPTIONAL ACTIVATOR DEVR_DOSR"/>
    <property type="match status" value="1"/>
</dbReference>
<dbReference type="RefSeq" id="WP_140460162.1">
    <property type="nucleotide sequence ID" value="NZ_BAABFI010000013.1"/>
</dbReference>
<dbReference type="InterPro" id="IPR036388">
    <property type="entry name" value="WH-like_DNA-bd_sf"/>
</dbReference>
<dbReference type="Gene3D" id="1.10.10.10">
    <property type="entry name" value="Winged helix-like DNA-binding domain superfamily/Winged helix DNA-binding domain"/>
    <property type="match status" value="1"/>
</dbReference>
<proteinExistence type="predicted"/>
<reference evidence="6 7" key="1">
    <citation type="submission" date="2020-07" db="EMBL/GenBank/DDBJ databases">
        <title>Sequencing the genomes of 1000 actinobacteria strains.</title>
        <authorList>
            <person name="Klenk H.-P."/>
        </authorList>
    </citation>
    <scope>NUCLEOTIDE SEQUENCE [LARGE SCALE GENOMIC DNA]</scope>
    <source>
        <strain evidence="6 7">DSM 24482</strain>
    </source>
</reference>
<evidence type="ECO:0000259" key="4">
    <source>
        <dbReference type="PROSITE" id="PS50043"/>
    </source>
</evidence>
<dbReference type="PANTHER" id="PTHR44688">
    <property type="entry name" value="DNA-BINDING TRANSCRIPTIONAL ACTIVATOR DEVR_DOSR"/>
    <property type="match status" value="1"/>
</dbReference>
<sequence>MIVSAVVAAGNGEPALSVDVLRQLVDHVRDTDVAPVGPGPGPLATLTDREQEVALAVAEGLSNSEIAERLYLSVGSVKADVSSALTRLGLHNRVQLAIVAHESRGARRG</sequence>
<dbReference type="AlphaFoldDB" id="A0A7Y9FIC7"/>
<dbReference type="CDD" id="cd06170">
    <property type="entry name" value="LuxR_C_like"/>
    <property type="match status" value="1"/>
</dbReference>
<organism evidence="6 7">
    <name type="scientific">Cellulomonas oligotrophica</name>
    <dbReference type="NCBI Taxonomy" id="931536"/>
    <lineage>
        <taxon>Bacteria</taxon>
        <taxon>Bacillati</taxon>
        <taxon>Actinomycetota</taxon>
        <taxon>Actinomycetes</taxon>
        <taxon>Micrococcales</taxon>
        <taxon>Cellulomonadaceae</taxon>
        <taxon>Cellulomonas</taxon>
    </lineage>
</organism>
<gene>
    <name evidence="6" type="ORF">BKA21_003398</name>
    <name evidence="5" type="ORF">Col01nite_21030</name>
</gene>
<dbReference type="GO" id="GO:0006355">
    <property type="term" value="P:regulation of DNA-templated transcription"/>
    <property type="evidence" value="ECO:0007669"/>
    <property type="project" value="InterPro"/>
</dbReference>
<dbReference type="Proteomes" id="UP000618382">
    <property type="component" value="Unassembled WGS sequence"/>
</dbReference>
<comment type="caution">
    <text evidence="6">The sequence shown here is derived from an EMBL/GenBank/DDBJ whole genome shotgun (WGS) entry which is preliminary data.</text>
</comment>
<evidence type="ECO:0000256" key="2">
    <source>
        <dbReference type="ARBA" id="ARBA00023125"/>
    </source>
</evidence>
<dbReference type="Pfam" id="PF00196">
    <property type="entry name" value="GerE"/>
    <property type="match status" value="1"/>
</dbReference>
<dbReference type="InterPro" id="IPR000792">
    <property type="entry name" value="Tscrpt_reg_LuxR_C"/>
</dbReference>
<dbReference type="GO" id="GO:0003677">
    <property type="term" value="F:DNA binding"/>
    <property type="evidence" value="ECO:0007669"/>
    <property type="project" value="UniProtKB-KW"/>
</dbReference>
<feature type="domain" description="HTH luxR-type" evidence="4">
    <location>
        <begin position="39"/>
        <end position="104"/>
    </location>
</feature>
<dbReference type="PRINTS" id="PR00038">
    <property type="entry name" value="HTHLUXR"/>
</dbReference>
<accession>A0A7Y9FIC7</accession>
<evidence type="ECO:0000256" key="3">
    <source>
        <dbReference type="ARBA" id="ARBA00023163"/>
    </source>
</evidence>
<keyword evidence="3" id="KW-0804">Transcription</keyword>
<keyword evidence="2 6" id="KW-0238">DNA-binding</keyword>
<evidence type="ECO:0000313" key="8">
    <source>
        <dbReference type="Proteomes" id="UP000618382"/>
    </source>
</evidence>